<dbReference type="Pfam" id="PF00583">
    <property type="entry name" value="Acetyltransf_1"/>
    <property type="match status" value="1"/>
</dbReference>
<dbReference type="PANTHER" id="PTHR13947:SF37">
    <property type="entry name" value="LD18367P"/>
    <property type="match status" value="1"/>
</dbReference>
<dbReference type="InterPro" id="IPR016181">
    <property type="entry name" value="Acyl_CoA_acyltransferase"/>
</dbReference>
<dbReference type="CDD" id="cd04301">
    <property type="entry name" value="NAT_SF"/>
    <property type="match status" value="1"/>
</dbReference>
<dbReference type="InterPro" id="IPR000182">
    <property type="entry name" value="GNAT_dom"/>
</dbReference>
<dbReference type="InterPro" id="IPR050769">
    <property type="entry name" value="NAT_camello-type"/>
</dbReference>
<accession>A0A1R4JCN0</accession>
<dbReference type="AlphaFoldDB" id="A0A1R4JCN0"/>
<evidence type="ECO:0000256" key="1">
    <source>
        <dbReference type="ARBA" id="ARBA00022679"/>
    </source>
</evidence>
<dbReference type="PROSITE" id="PS51186">
    <property type="entry name" value="GNAT"/>
    <property type="match status" value="1"/>
</dbReference>
<proteinExistence type="predicted"/>
<feature type="domain" description="N-acetyltransferase" evidence="2">
    <location>
        <begin position="19"/>
        <end position="165"/>
    </location>
</feature>
<dbReference type="EMBL" id="FUKW01000073">
    <property type="protein sequence ID" value="SJN29473.1"/>
    <property type="molecule type" value="Genomic_DNA"/>
</dbReference>
<keyword evidence="1 3" id="KW-0808">Transferase</keyword>
<dbReference type="Gene3D" id="3.40.630.30">
    <property type="match status" value="1"/>
</dbReference>
<dbReference type="Proteomes" id="UP000195611">
    <property type="component" value="Unassembled WGS sequence"/>
</dbReference>
<gene>
    <name evidence="3" type="ORF">FM115_04755</name>
</gene>
<dbReference type="PANTHER" id="PTHR13947">
    <property type="entry name" value="GNAT FAMILY N-ACETYLTRANSFERASE"/>
    <property type="match status" value="1"/>
</dbReference>
<evidence type="ECO:0000313" key="3">
    <source>
        <dbReference type="EMBL" id="SJN29473.1"/>
    </source>
</evidence>
<evidence type="ECO:0000313" key="4">
    <source>
        <dbReference type="Proteomes" id="UP000195611"/>
    </source>
</evidence>
<name>A0A1R4JCN0_9LACT</name>
<dbReference type="RefSeq" id="WP_087057853.1">
    <property type="nucleotide sequence ID" value="NZ_FUKW01000073.1"/>
</dbReference>
<dbReference type="SUPFAM" id="SSF55729">
    <property type="entry name" value="Acyl-CoA N-acyltransferases (Nat)"/>
    <property type="match status" value="1"/>
</dbReference>
<protein>
    <submittedName>
        <fullName evidence="3">Transcriptional regulator, MarR family / Acetyltransferase (GNAT)</fullName>
    </submittedName>
</protein>
<sequence>MQNQKYIIRTHQLGDMGWITYRHALTVAKEFDWGEAFEAVVGDITAQFIKTYDPKNERCFIAEKNGEMIGCVFLVNAGEGAAKLRLLFVEPQARGMGLATRLVEEAVDFARDAGYEKILLWTMKILDSARHIYKKVGFKVIDEEINQEFGEKLVSETWLLSIDDNEETSPPVKS</sequence>
<dbReference type="GO" id="GO:0008080">
    <property type="term" value="F:N-acetyltransferase activity"/>
    <property type="evidence" value="ECO:0007669"/>
    <property type="project" value="InterPro"/>
</dbReference>
<organism evidence="3 4">
    <name type="scientific">Marinilactibacillus psychrotolerans 42ea</name>
    <dbReference type="NCBI Taxonomy" id="1255609"/>
    <lineage>
        <taxon>Bacteria</taxon>
        <taxon>Bacillati</taxon>
        <taxon>Bacillota</taxon>
        <taxon>Bacilli</taxon>
        <taxon>Lactobacillales</taxon>
        <taxon>Carnobacteriaceae</taxon>
        <taxon>Marinilactibacillus</taxon>
    </lineage>
</organism>
<evidence type="ECO:0000259" key="2">
    <source>
        <dbReference type="PROSITE" id="PS51186"/>
    </source>
</evidence>
<reference evidence="3 4" key="1">
    <citation type="submission" date="2017-02" db="EMBL/GenBank/DDBJ databases">
        <authorList>
            <person name="Peterson S.W."/>
        </authorList>
    </citation>
    <scope>NUCLEOTIDE SEQUENCE [LARGE SCALE GENOMIC DNA]</scope>
    <source>
        <strain evidence="3 4">42ea</strain>
    </source>
</reference>